<protein>
    <submittedName>
        <fullName evidence="1">DUF692 domain-containing protein</fullName>
    </submittedName>
</protein>
<comment type="caution">
    <text evidence="1">The sequence shown here is derived from an EMBL/GenBank/DDBJ whole genome shotgun (WGS) entry which is preliminary data.</text>
</comment>
<keyword evidence="2" id="KW-1185">Reference proteome</keyword>
<evidence type="ECO:0000313" key="1">
    <source>
        <dbReference type="EMBL" id="PSJ29717.1"/>
    </source>
</evidence>
<dbReference type="Gene3D" id="3.20.20.150">
    <property type="entry name" value="Divalent-metal-dependent TIM barrel enzymes"/>
    <property type="match status" value="1"/>
</dbReference>
<dbReference type="Proteomes" id="UP000242427">
    <property type="component" value="Unassembled WGS sequence"/>
</dbReference>
<dbReference type="PANTHER" id="PTHR42194:SF1">
    <property type="entry name" value="UPF0276 PROTEIN HI_1600"/>
    <property type="match status" value="1"/>
</dbReference>
<dbReference type="PANTHER" id="PTHR42194">
    <property type="entry name" value="UPF0276 PROTEIN HI_1600"/>
    <property type="match status" value="1"/>
</dbReference>
<organism evidence="1 2">
    <name type="scientific">Streptosporangium nondiastaticum</name>
    <dbReference type="NCBI Taxonomy" id="35764"/>
    <lineage>
        <taxon>Bacteria</taxon>
        <taxon>Bacillati</taxon>
        <taxon>Actinomycetota</taxon>
        <taxon>Actinomycetes</taxon>
        <taxon>Streptosporangiales</taxon>
        <taxon>Streptosporangiaceae</taxon>
        <taxon>Streptosporangium</taxon>
    </lineage>
</organism>
<sequence length="293" mass="31458">MTVNESSGTRPALGVGIGWRDEIDVVVEQLPGVAWVEVVAENICPEHLPTSIRLLRDRRVPVIPHGVALGLGGADTPDMARVDRLARVASALDAPLVTEHVAFVRSGGMEAGHLLPVPRTREALKVIAENVRIAQQELPVPLALENIAPLFAWPEDELSEAQFLTELTDRTGVGLLVDVANLYTRQINLGVDAAAEIAALPMERISYVHVAGGRLVDGVWHDTHEHPLSRPVLELLAELCGRMKPPGVLLERDGNYPPPHELAGELEMIRKALQGSAAESPVPPALPVLPASG</sequence>
<dbReference type="Pfam" id="PF05114">
    <property type="entry name" value="MbnB_TglH_ChrH"/>
    <property type="match status" value="1"/>
</dbReference>
<proteinExistence type="predicted"/>
<dbReference type="NCBIfam" id="NF003818">
    <property type="entry name" value="PRK05409.1"/>
    <property type="match status" value="1"/>
</dbReference>
<dbReference type="OrthoDB" id="9763101at2"/>
<gene>
    <name evidence="1" type="ORF">B7P34_05515</name>
</gene>
<accession>A0A9X7JTV6</accession>
<name>A0A9X7JTV6_9ACTN</name>
<dbReference type="EMBL" id="PXWG01000007">
    <property type="protein sequence ID" value="PSJ29717.1"/>
    <property type="molecule type" value="Genomic_DNA"/>
</dbReference>
<dbReference type="SUPFAM" id="SSF51658">
    <property type="entry name" value="Xylose isomerase-like"/>
    <property type="match status" value="1"/>
</dbReference>
<dbReference type="InterPro" id="IPR036237">
    <property type="entry name" value="Xyl_isomerase-like_sf"/>
</dbReference>
<evidence type="ECO:0000313" key="2">
    <source>
        <dbReference type="Proteomes" id="UP000242427"/>
    </source>
</evidence>
<reference evidence="1 2" key="1">
    <citation type="submission" date="2018-03" db="EMBL/GenBank/DDBJ databases">
        <title>Chitinolytic properties of Streptosporangium nondiastaticum TBG75A20.</title>
        <authorList>
            <person name="Gayathri V."/>
            <person name="Shiburaj S."/>
        </authorList>
    </citation>
    <scope>NUCLEOTIDE SEQUENCE [LARGE SCALE GENOMIC DNA]</scope>
    <source>
        <strain evidence="1 2">TBG75A20</strain>
    </source>
</reference>
<dbReference type="InterPro" id="IPR007801">
    <property type="entry name" value="MbnB/TglH/ChrH"/>
</dbReference>
<dbReference type="AlphaFoldDB" id="A0A9X7JTV6"/>